<dbReference type="GO" id="GO:0022857">
    <property type="term" value="F:transmembrane transporter activity"/>
    <property type="evidence" value="ECO:0007669"/>
    <property type="project" value="InterPro"/>
</dbReference>
<protein>
    <submittedName>
        <fullName evidence="6">MFS general substrate transporter</fullName>
    </submittedName>
</protein>
<evidence type="ECO:0000256" key="3">
    <source>
        <dbReference type="SAM" id="MobiDB-lite"/>
    </source>
</evidence>
<evidence type="ECO:0000313" key="6">
    <source>
        <dbReference type="EMBL" id="ORY51963.1"/>
    </source>
</evidence>
<feature type="transmembrane region" description="Helical" evidence="4">
    <location>
        <begin position="207"/>
        <end position="227"/>
    </location>
</feature>
<evidence type="ECO:0000313" key="7">
    <source>
        <dbReference type="Proteomes" id="UP000193642"/>
    </source>
</evidence>
<feature type="transmembrane region" description="Helical" evidence="4">
    <location>
        <begin position="435"/>
        <end position="456"/>
    </location>
</feature>
<dbReference type="InterPro" id="IPR020846">
    <property type="entry name" value="MFS_dom"/>
</dbReference>
<evidence type="ECO:0000259" key="5">
    <source>
        <dbReference type="PROSITE" id="PS50850"/>
    </source>
</evidence>
<dbReference type="GO" id="GO:0016020">
    <property type="term" value="C:membrane"/>
    <property type="evidence" value="ECO:0007669"/>
    <property type="project" value="UniProtKB-SubCell"/>
</dbReference>
<feature type="transmembrane region" description="Helical" evidence="4">
    <location>
        <begin position="280"/>
        <end position="301"/>
    </location>
</feature>
<dbReference type="OrthoDB" id="2213137at2759"/>
<feature type="domain" description="Major facilitator superfamily (MFS) profile" evidence="5">
    <location>
        <begin position="82"/>
        <end position="458"/>
    </location>
</feature>
<evidence type="ECO:0000256" key="4">
    <source>
        <dbReference type="SAM" id="Phobius"/>
    </source>
</evidence>
<dbReference type="AlphaFoldDB" id="A0A1Y2CY63"/>
<feature type="transmembrane region" description="Helical" evidence="4">
    <location>
        <begin position="346"/>
        <end position="366"/>
    </location>
</feature>
<keyword evidence="4" id="KW-1133">Transmembrane helix</keyword>
<proteinExistence type="inferred from homology"/>
<dbReference type="InterPro" id="IPR050327">
    <property type="entry name" value="Proton-linked_MCT"/>
</dbReference>
<feature type="transmembrane region" description="Helical" evidence="4">
    <location>
        <begin position="115"/>
        <end position="135"/>
    </location>
</feature>
<dbReference type="SUPFAM" id="SSF103473">
    <property type="entry name" value="MFS general substrate transporter"/>
    <property type="match status" value="1"/>
</dbReference>
<dbReference type="Pfam" id="PF07690">
    <property type="entry name" value="MFS_1"/>
    <property type="match status" value="1"/>
</dbReference>
<dbReference type="STRING" id="329046.A0A1Y2CY63"/>
<dbReference type="PANTHER" id="PTHR11360">
    <property type="entry name" value="MONOCARBOXYLATE TRANSPORTER"/>
    <property type="match status" value="1"/>
</dbReference>
<reference evidence="6 7" key="1">
    <citation type="submission" date="2016-07" db="EMBL/GenBank/DDBJ databases">
        <title>Pervasive Adenine N6-methylation of Active Genes in Fungi.</title>
        <authorList>
            <consortium name="DOE Joint Genome Institute"/>
            <person name="Mondo S.J."/>
            <person name="Dannebaum R.O."/>
            <person name="Kuo R.C."/>
            <person name="Labutti K."/>
            <person name="Haridas S."/>
            <person name="Kuo A."/>
            <person name="Salamov A."/>
            <person name="Ahrendt S.R."/>
            <person name="Lipzen A."/>
            <person name="Sullivan W."/>
            <person name="Andreopoulos W.B."/>
            <person name="Clum A."/>
            <person name="Lindquist E."/>
            <person name="Daum C."/>
            <person name="Ramamoorthy G.K."/>
            <person name="Gryganskyi A."/>
            <person name="Culley D."/>
            <person name="Magnuson J.K."/>
            <person name="James T.Y."/>
            <person name="O'Malley M.A."/>
            <person name="Stajich J.E."/>
            <person name="Spatafora J.W."/>
            <person name="Visel A."/>
            <person name="Grigoriev I.V."/>
        </authorList>
    </citation>
    <scope>NUCLEOTIDE SEQUENCE [LARGE SCALE GENOMIC DNA]</scope>
    <source>
        <strain evidence="6 7">JEL800</strain>
    </source>
</reference>
<feature type="transmembrane region" description="Helical" evidence="4">
    <location>
        <begin position="407"/>
        <end position="429"/>
    </location>
</feature>
<feature type="transmembrane region" description="Helical" evidence="4">
    <location>
        <begin position="321"/>
        <end position="339"/>
    </location>
</feature>
<comment type="caution">
    <text evidence="6">The sequence shown here is derived from an EMBL/GenBank/DDBJ whole genome shotgun (WGS) entry which is preliminary data.</text>
</comment>
<comment type="subcellular location">
    <subcellularLocation>
        <location evidence="1">Membrane</location>
        <topology evidence="1">Multi-pass membrane protein</topology>
    </subcellularLocation>
</comment>
<dbReference type="InterPro" id="IPR011701">
    <property type="entry name" value="MFS"/>
</dbReference>
<feature type="transmembrane region" description="Helical" evidence="4">
    <location>
        <begin position="372"/>
        <end position="395"/>
    </location>
</feature>
<accession>A0A1Y2CY63</accession>
<dbReference type="InterPro" id="IPR036259">
    <property type="entry name" value="MFS_trans_sf"/>
</dbReference>
<keyword evidence="7" id="KW-1185">Reference proteome</keyword>
<feature type="region of interest" description="Disordered" evidence="3">
    <location>
        <begin position="44"/>
        <end position="73"/>
    </location>
</feature>
<gene>
    <name evidence="6" type="ORF">BCR33DRAFT_675754</name>
</gene>
<keyword evidence="4" id="KW-0812">Transmembrane</keyword>
<comment type="similarity">
    <text evidence="2">Belongs to the major facilitator superfamily. Monocarboxylate porter (TC 2.A.1.13) family.</text>
</comment>
<keyword evidence="4" id="KW-0472">Membrane</keyword>
<feature type="transmembrane region" description="Helical" evidence="4">
    <location>
        <begin position="80"/>
        <end position="109"/>
    </location>
</feature>
<dbReference type="PANTHER" id="PTHR11360:SF284">
    <property type="entry name" value="EG:103B4.3 PROTEIN-RELATED"/>
    <property type="match status" value="1"/>
</dbReference>
<dbReference type="Gene3D" id="1.20.1250.20">
    <property type="entry name" value="MFS general substrate transporter like domains"/>
    <property type="match status" value="2"/>
</dbReference>
<feature type="non-terminal residue" evidence="6">
    <location>
        <position position="458"/>
    </location>
</feature>
<feature type="transmembrane region" description="Helical" evidence="4">
    <location>
        <begin position="239"/>
        <end position="259"/>
    </location>
</feature>
<feature type="transmembrane region" description="Helical" evidence="4">
    <location>
        <begin position="172"/>
        <end position="195"/>
    </location>
</feature>
<dbReference type="CDD" id="cd17352">
    <property type="entry name" value="MFS_MCT_SLC16"/>
    <property type="match status" value="1"/>
</dbReference>
<dbReference type="EMBL" id="MCGO01000004">
    <property type="protein sequence ID" value="ORY51963.1"/>
    <property type="molecule type" value="Genomic_DNA"/>
</dbReference>
<organism evidence="6 7">
    <name type="scientific">Rhizoclosmatium globosum</name>
    <dbReference type="NCBI Taxonomy" id="329046"/>
    <lineage>
        <taxon>Eukaryota</taxon>
        <taxon>Fungi</taxon>
        <taxon>Fungi incertae sedis</taxon>
        <taxon>Chytridiomycota</taxon>
        <taxon>Chytridiomycota incertae sedis</taxon>
        <taxon>Chytridiomycetes</taxon>
        <taxon>Chytridiales</taxon>
        <taxon>Chytriomycetaceae</taxon>
        <taxon>Rhizoclosmatium</taxon>
    </lineage>
</organism>
<name>A0A1Y2CY63_9FUNG</name>
<dbReference type="PROSITE" id="PS50850">
    <property type="entry name" value="MFS"/>
    <property type="match status" value="1"/>
</dbReference>
<evidence type="ECO:0000256" key="1">
    <source>
        <dbReference type="ARBA" id="ARBA00004141"/>
    </source>
</evidence>
<sequence length="458" mass="48507">MQATETDTFLPSTYSVPGNNPLVAHSSDDVHVCESTRNLVEKDLDVSAPGIEPKGDTKAPQLDVEDPSEMNESLPPDGGAVAWGAVVASFVVHFLGLGVLYSFGVYAAYYKSAGMGEMSVISFIGSVSAALLVGCGMESGKLAERFGFQRMIFVGTCILSGGLLLASFCTEVWQLMLTQGVLYGFGMSIAYFPAVSVPSQWFDKKRGLATGIAVSGSGLGGLAMSLVTQKLLGSIGFAWTMRVTAIITFVGIITIIPLVRTRLPPTKHSRFDWIVFKEPCFLLLLGTCFFATFSNLIPVYYLPAFGKEVAGLSASDGALLVSIYNGSSAVGRVLIGIGADTYIGRLNSLILCTGLSSASMLLLWPFSNSFSLLVVFSFVNGFVCGGYISLFPVVVGHIFGIKRLPSLVGTLMSFSAIGNLAGSPLAGLVRDHLGFTGLCIFSGTLTFVSLVFAMCVRF</sequence>
<feature type="transmembrane region" description="Helical" evidence="4">
    <location>
        <begin position="147"/>
        <end position="166"/>
    </location>
</feature>
<dbReference type="Proteomes" id="UP000193642">
    <property type="component" value="Unassembled WGS sequence"/>
</dbReference>
<evidence type="ECO:0000256" key="2">
    <source>
        <dbReference type="ARBA" id="ARBA00006727"/>
    </source>
</evidence>